<dbReference type="InterPro" id="IPR013573">
    <property type="entry name" value="Tscrpt_reg_YcdC_C"/>
</dbReference>
<accession>A0ABS5R349</accession>
<dbReference type="InterPro" id="IPR009057">
    <property type="entry name" value="Homeodomain-like_sf"/>
</dbReference>
<organism evidence="5 6">
    <name type="scientific">Ancylobacter radicis</name>
    <dbReference type="NCBI Taxonomy" id="2836179"/>
    <lineage>
        <taxon>Bacteria</taxon>
        <taxon>Pseudomonadati</taxon>
        <taxon>Pseudomonadota</taxon>
        <taxon>Alphaproteobacteria</taxon>
        <taxon>Hyphomicrobiales</taxon>
        <taxon>Xanthobacteraceae</taxon>
        <taxon>Ancylobacter</taxon>
    </lineage>
</organism>
<evidence type="ECO:0000313" key="6">
    <source>
        <dbReference type="Proteomes" id="UP001166585"/>
    </source>
</evidence>
<dbReference type="InterPro" id="IPR023772">
    <property type="entry name" value="DNA-bd_HTH_TetR-type_CS"/>
</dbReference>
<keyword evidence="6" id="KW-1185">Reference proteome</keyword>
<evidence type="ECO:0000313" key="5">
    <source>
        <dbReference type="EMBL" id="MBS9476036.1"/>
    </source>
</evidence>
<dbReference type="InterPro" id="IPR050109">
    <property type="entry name" value="HTH-type_TetR-like_transc_reg"/>
</dbReference>
<protein>
    <submittedName>
        <fullName evidence="5">HTH-type transcriptional regulator RutR</fullName>
    </submittedName>
</protein>
<dbReference type="EMBL" id="JAHCQH010000012">
    <property type="protein sequence ID" value="MBS9476036.1"/>
    <property type="molecule type" value="Genomic_DNA"/>
</dbReference>
<keyword evidence="1 2" id="KW-0238">DNA-binding</keyword>
<feature type="region of interest" description="Disordered" evidence="3">
    <location>
        <begin position="1"/>
        <end position="64"/>
    </location>
</feature>
<dbReference type="InterPro" id="IPR036271">
    <property type="entry name" value="Tet_transcr_reg_TetR-rel_C_sf"/>
</dbReference>
<evidence type="ECO:0000256" key="1">
    <source>
        <dbReference type="ARBA" id="ARBA00023125"/>
    </source>
</evidence>
<dbReference type="PANTHER" id="PTHR30328:SF54">
    <property type="entry name" value="HTH-TYPE TRANSCRIPTIONAL REPRESSOR SCO4008"/>
    <property type="match status" value="1"/>
</dbReference>
<dbReference type="PROSITE" id="PS50977">
    <property type="entry name" value="HTH_TETR_2"/>
    <property type="match status" value="1"/>
</dbReference>
<dbReference type="Gene3D" id="1.10.357.10">
    <property type="entry name" value="Tetracycline Repressor, domain 2"/>
    <property type="match status" value="1"/>
</dbReference>
<reference evidence="5" key="1">
    <citation type="submission" date="2021-05" db="EMBL/GenBank/DDBJ databases">
        <authorList>
            <person name="Sun Q."/>
            <person name="Inoue M."/>
        </authorList>
    </citation>
    <scope>NUCLEOTIDE SEQUENCE</scope>
    <source>
        <strain evidence="5">VKM B-3255</strain>
    </source>
</reference>
<evidence type="ECO:0000256" key="2">
    <source>
        <dbReference type="PROSITE-ProRule" id="PRU00335"/>
    </source>
</evidence>
<dbReference type="Pfam" id="PF00440">
    <property type="entry name" value="TetR_N"/>
    <property type="match status" value="1"/>
</dbReference>
<feature type="compositionally biased region" description="Basic and acidic residues" evidence="3">
    <location>
        <begin position="1"/>
        <end position="10"/>
    </location>
</feature>
<evidence type="ECO:0000259" key="4">
    <source>
        <dbReference type="PROSITE" id="PS50977"/>
    </source>
</evidence>
<feature type="DNA-binding region" description="H-T-H motif" evidence="2">
    <location>
        <begin position="88"/>
        <end position="107"/>
    </location>
</feature>
<sequence>MTLREADRVARPTISERASSTAAGNELPADEADAAQESLTGRPRPARKSSRSAEPRTPRRRKRIEAKRTAILDAALALFSRHGLHGTSVEQIAELAAVSKTNLFYYFGSKDEVYVAVLSRLLDQWLDPLRSLDLDSDPVAGIGEYIRRKILFSRTHPEASRLFCFEIVQGAPLLRRELETSLKQLVEAKAEVIRAWTAAGRLAPVDPHHLIFAIWATTQHYADFASQIDALLDTGLDDEAFAEEAARNIQRIILDGIRVRADR</sequence>
<evidence type="ECO:0000256" key="3">
    <source>
        <dbReference type="SAM" id="MobiDB-lite"/>
    </source>
</evidence>
<comment type="caution">
    <text evidence="5">The sequence shown here is derived from an EMBL/GenBank/DDBJ whole genome shotgun (WGS) entry which is preliminary data.</text>
</comment>
<dbReference type="Pfam" id="PF08362">
    <property type="entry name" value="TetR_C_3"/>
    <property type="match status" value="1"/>
</dbReference>
<dbReference type="InterPro" id="IPR001647">
    <property type="entry name" value="HTH_TetR"/>
</dbReference>
<dbReference type="Proteomes" id="UP001166585">
    <property type="component" value="Unassembled WGS sequence"/>
</dbReference>
<feature type="domain" description="HTH tetR-type" evidence="4">
    <location>
        <begin position="65"/>
        <end position="125"/>
    </location>
</feature>
<dbReference type="SUPFAM" id="SSF46689">
    <property type="entry name" value="Homeodomain-like"/>
    <property type="match status" value="1"/>
</dbReference>
<dbReference type="NCBIfam" id="NF011584">
    <property type="entry name" value="PRK15008.1"/>
    <property type="match status" value="1"/>
</dbReference>
<dbReference type="PRINTS" id="PR00455">
    <property type="entry name" value="HTHTETR"/>
</dbReference>
<name>A0ABS5R349_9HYPH</name>
<proteinExistence type="predicted"/>
<dbReference type="PROSITE" id="PS01081">
    <property type="entry name" value="HTH_TETR_1"/>
    <property type="match status" value="1"/>
</dbReference>
<dbReference type="Gene3D" id="1.10.10.60">
    <property type="entry name" value="Homeodomain-like"/>
    <property type="match status" value="1"/>
</dbReference>
<gene>
    <name evidence="5" type="primary">rutR</name>
    <name evidence="5" type="ORF">KIP89_02830</name>
</gene>
<dbReference type="PANTHER" id="PTHR30328">
    <property type="entry name" value="TRANSCRIPTIONAL REPRESSOR"/>
    <property type="match status" value="1"/>
</dbReference>
<dbReference type="SUPFAM" id="SSF48498">
    <property type="entry name" value="Tetracyclin repressor-like, C-terminal domain"/>
    <property type="match status" value="1"/>
</dbReference>